<evidence type="ECO:0000256" key="1">
    <source>
        <dbReference type="SAM" id="Phobius"/>
    </source>
</evidence>
<accession>A0ABT5R6M7</accession>
<evidence type="ECO:0000313" key="2">
    <source>
        <dbReference type="EMBL" id="MDD1795921.1"/>
    </source>
</evidence>
<feature type="transmembrane region" description="Helical" evidence="1">
    <location>
        <begin position="43"/>
        <end position="67"/>
    </location>
</feature>
<dbReference type="Pfam" id="PF11174">
    <property type="entry name" value="DUF2970"/>
    <property type="match status" value="1"/>
</dbReference>
<gene>
    <name evidence="2" type="ORF">LRP50_22640</name>
</gene>
<dbReference type="EMBL" id="JAJUBC010000037">
    <property type="protein sequence ID" value="MDD1795921.1"/>
    <property type="molecule type" value="Genomic_DNA"/>
</dbReference>
<dbReference type="InterPro" id="IPR021344">
    <property type="entry name" value="DUF2970"/>
</dbReference>
<proteinExistence type="predicted"/>
<keyword evidence="1" id="KW-0472">Membrane</keyword>
<dbReference type="RefSeq" id="WP_274166686.1">
    <property type="nucleotide sequence ID" value="NZ_JAJUBC010000037.1"/>
</dbReference>
<reference evidence="2" key="1">
    <citation type="submission" date="2021-12" db="EMBL/GenBank/DDBJ databases">
        <title>Enterovibrio ZSDZ35 sp. nov. and Enterovibrio ZSDZ42 sp. nov., isolated from coastal seawater in Qingdao.</title>
        <authorList>
            <person name="Zhang P."/>
        </authorList>
    </citation>
    <scope>NUCLEOTIDE SEQUENCE</scope>
    <source>
        <strain evidence="2">ZSDZ42</strain>
    </source>
</reference>
<dbReference type="Proteomes" id="UP001149400">
    <property type="component" value="Unassembled WGS sequence"/>
</dbReference>
<keyword evidence="1" id="KW-0812">Transmembrane</keyword>
<sequence>MHDTDRQPEKVGIWEVVKSVFAAMFGVQSDKNRQRDFKQASMAPYLLVGILFVVIFVLGLIGVVALITPN</sequence>
<organism evidence="2 3">
    <name type="scientific">Enterovibrio gelatinilyticus</name>
    <dbReference type="NCBI Taxonomy" id="2899819"/>
    <lineage>
        <taxon>Bacteria</taxon>
        <taxon>Pseudomonadati</taxon>
        <taxon>Pseudomonadota</taxon>
        <taxon>Gammaproteobacteria</taxon>
        <taxon>Vibrionales</taxon>
        <taxon>Vibrionaceae</taxon>
        <taxon>Enterovibrio</taxon>
    </lineage>
</organism>
<evidence type="ECO:0000313" key="3">
    <source>
        <dbReference type="Proteomes" id="UP001149400"/>
    </source>
</evidence>
<protein>
    <submittedName>
        <fullName evidence="2">DUF2970 domain-containing protein</fullName>
    </submittedName>
</protein>
<name>A0ABT5R6M7_9GAMM</name>
<keyword evidence="3" id="KW-1185">Reference proteome</keyword>
<comment type="caution">
    <text evidence="2">The sequence shown here is derived from an EMBL/GenBank/DDBJ whole genome shotgun (WGS) entry which is preliminary data.</text>
</comment>
<keyword evidence="1" id="KW-1133">Transmembrane helix</keyword>